<sequence>MSGRGRSTGGGSGRSQGRGRGRGGRGSSNVGGGRGDGIGGRHQQQQRQSNVRSAPPTPMKYRSTTNSTTGDTNTTTHAHSRAVTPSSYNNNNSSSSRSSLPRGRPSHYNNNTSTAAVSAGSANYSKRDGERGASAHTVSEQYRIQLTQLLMNFRETSDSGDQDSITLPSNLTNTQRKFVHELSKQLGLKSKSYGKGEERKVVVSKILSSGGLSGIMMGGNVNANNSGGDSSSRASSLPTWEEYKQVPRINVGKSGEEALRKHMTKFPPSMEEEAESRETGSSFLLHKNSNAYEQNYAQTRDDFDVAGDDDTVGHNVVLDDEVALLTLNNAASTLLAQTSEQSRQQADLYRRKQKQHHTKMLQMRMQHHAVSQQQTRAHPQYANMMKQRRNLPAFQYAQDICNVLRNKRNQVVILTGDTGCGYVDMSLFLSMRSIRFLTIILHLLHCSPIFLLVNLSFHNRKSTQVPQFLLDDPQIGPTCNILITQPRRISAISVAERVASERCENVGQTVGYSVRLEGCSSKKTQLLFCTPGVLMKRLHPTDDRGEESIGDPSGGIQRLTEYTHLIMDEIHERDKNTEFLMIALQDLLEEREDLQLILMSATMPTRDLAEYWCGVGRRRRLRQQQQQQQQQQHQSIVDNSGNDGAPIEINIPGRTFPVQEFFLEDVLSMTGFVSNAKVEAPDMVQIESDLLSFLSGPQKKESSSGIRGKSTNDSSLSLSLLENSLTCVMCNRSGFRCAEEFGTHVALCDGGGGGESMLDLEDRVKSVDINSLNKFDGALYSEEIVDVANDYGHVECKIEHGEEDYDDDENECGLIGGKWDGESPFGTDIAAPSNKPSLTDEELLTRYQTMFDDEEINCDLILELVRYVNKSSYGDGAILVFFSGWADISEFSMLLESTPPFNNGSQFVVYPLHSGIPSKDQRQVFVKPPRGVRKIILATNIAETSLTIEDVAFVIDTGRAKEKSYDPHLKTSTLQDSWISQASAKQRKGRAGRCKAGVCFHLFSRRRHASMRPFVESELIRTPLEEICLQCKRLKLAPGGPDDPNGIPAFLSKAMTPPHSKSVINALELLVGLGAMDEETNELTDLGICLSGLSLEPRVGKMVIMSYLIGCANASSSMAVAMSYKSPFTIPPPSMRKVSDTAKIKLSERSESDQITSLNVLRNRDVIAKRGHSALAGWCKQNLINFSSLNMISELRNVVSRELEGLGFPPCSHNGHHNRSGDFNPAFLQASICAGLYPNLAFRRAGDVNFSTFSNRKAKIHLGSVNAIKSQPLSTKCQVAEDQVEFVVFGELVKGKAMFTMENTTHLVSPLPLILLCGQLHIRQINLAPAVSAYTATNSTTTTQMSILSLDDWLVFLCEPETASALAVLRNRLDSAFSRITSDPSNFADLPAAEKDAVETLSFVLNSSHKAAPMR</sequence>
<dbReference type="Pfam" id="PF00271">
    <property type="entry name" value="Helicase_C"/>
    <property type="match status" value="1"/>
</dbReference>
<dbReference type="Pfam" id="PF07717">
    <property type="entry name" value="OB_NTP_bind"/>
    <property type="match status" value="1"/>
</dbReference>
<dbReference type="InterPro" id="IPR011709">
    <property type="entry name" value="DEAD-box_helicase_OB_fold"/>
</dbReference>
<dbReference type="CDD" id="cd18791">
    <property type="entry name" value="SF2_C_RHA"/>
    <property type="match status" value="1"/>
</dbReference>
<feature type="compositionally biased region" description="Gly residues" evidence="3">
    <location>
        <begin position="24"/>
        <end position="40"/>
    </location>
</feature>
<dbReference type="SUPFAM" id="SSF52540">
    <property type="entry name" value="P-loop containing nucleoside triphosphate hydrolases"/>
    <property type="match status" value="1"/>
</dbReference>
<dbReference type="InterPro" id="IPR036867">
    <property type="entry name" value="R3H_dom_sf"/>
</dbReference>
<dbReference type="InterPro" id="IPR011545">
    <property type="entry name" value="DEAD/DEAH_box_helicase_dom"/>
</dbReference>
<protein>
    <recommendedName>
        <fullName evidence="9">RNA helicase</fullName>
    </recommendedName>
</protein>
<dbReference type="InterPro" id="IPR001650">
    <property type="entry name" value="Helicase_C-like"/>
</dbReference>
<evidence type="ECO:0000256" key="1">
    <source>
        <dbReference type="ARBA" id="ARBA00022741"/>
    </source>
</evidence>
<dbReference type="Proteomes" id="UP001530293">
    <property type="component" value="Unassembled WGS sequence"/>
</dbReference>
<keyword evidence="2" id="KW-0067">ATP-binding</keyword>
<dbReference type="Gene3D" id="3.40.50.300">
    <property type="entry name" value="P-loop containing nucleotide triphosphate hydrolases"/>
    <property type="match status" value="3"/>
</dbReference>
<dbReference type="Gene3D" id="1.20.120.1080">
    <property type="match status" value="1"/>
</dbReference>
<dbReference type="SMART" id="SM00393">
    <property type="entry name" value="R3H"/>
    <property type="match status" value="1"/>
</dbReference>
<dbReference type="SMART" id="SM00847">
    <property type="entry name" value="HA2"/>
    <property type="match status" value="1"/>
</dbReference>
<evidence type="ECO:0000256" key="2">
    <source>
        <dbReference type="ARBA" id="ARBA00022840"/>
    </source>
</evidence>
<dbReference type="Pfam" id="PF00270">
    <property type="entry name" value="DEAD"/>
    <property type="match status" value="1"/>
</dbReference>
<accession>A0ABD3M5B7</accession>
<feature type="compositionally biased region" description="Polar residues" evidence="3">
    <location>
        <begin position="107"/>
        <end position="124"/>
    </location>
</feature>
<dbReference type="CDD" id="cd17917">
    <property type="entry name" value="DEXHc_RHA-like"/>
    <property type="match status" value="1"/>
</dbReference>
<evidence type="ECO:0000256" key="3">
    <source>
        <dbReference type="SAM" id="MobiDB-lite"/>
    </source>
</evidence>
<dbReference type="PROSITE" id="PS51061">
    <property type="entry name" value="R3H"/>
    <property type="match status" value="1"/>
</dbReference>
<feature type="compositionally biased region" description="Low complexity" evidence="3">
    <location>
        <begin position="85"/>
        <end position="103"/>
    </location>
</feature>
<gene>
    <name evidence="7" type="ORF">ACHAWU_001202</name>
</gene>
<dbReference type="GO" id="GO:0005524">
    <property type="term" value="F:ATP binding"/>
    <property type="evidence" value="ECO:0007669"/>
    <property type="project" value="UniProtKB-KW"/>
</dbReference>
<dbReference type="Pfam" id="PF01424">
    <property type="entry name" value="R3H"/>
    <property type="match status" value="1"/>
</dbReference>
<dbReference type="EMBL" id="JALLBG020000211">
    <property type="protein sequence ID" value="KAL3759184.1"/>
    <property type="molecule type" value="Genomic_DNA"/>
</dbReference>
<dbReference type="PANTHER" id="PTHR18934">
    <property type="entry name" value="ATP-DEPENDENT RNA HELICASE"/>
    <property type="match status" value="1"/>
</dbReference>
<name>A0ABD3M5B7_9STRA</name>
<feature type="domain" description="R3H" evidence="4">
    <location>
        <begin position="140"/>
        <end position="207"/>
    </location>
</feature>
<comment type="caution">
    <text evidence="7">The sequence shown here is derived from an EMBL/GenBank/DDBJ whole genome shotgun (WGS) entry which is preliminary data.</text>
</comment>
<dbReference type="InterPro" id="IPR014001">
    <property type="entry name" value="Helicase_ATP-bd"/>
</dbReference>
<evidence type="ECO:0000259" key="6">
    <source>
        <dbReference type="PROSITE" id="PS51194"/>
    </source>
</evidence>
<feature type="compositionally biased region" description="Low complexity" evidence="3">
    <location>
        <begin position="63"/>
        <end position="76"/>
    </location>
</feature>
<evidence type="ECO:0008006" key="9">
    <source>
        <dbReference type="Google" id="ProtNLM"/>
    </source>
</evidence>
<dbReference type="SMART" id="SM00487">
    <property type="entry name" value="DEXDc"/>
    <property type="match status" value="1"/>
</dbReference>
<dbReference type="SUPFAM" id="SSF82708">
    <property type="entry name" value="R3H domain"/>
    <property type="match status" value="1"/>
</dbReference>
<feature type="compositionally biased region" description="Low complexity" evidence="3">
    <location>
        <begin position="623"/>
        <end position="634"/>
    </location>
</feature>
<keyword evidence="1" id="KW-0547">Nucleotide-binding</keyword>
<organism evidence="7 8">
    <name type="scientific">Discostella pseudostelligera</name>
    <dbReference type="NCBI Taxonomy" id="259834"/>
    <lineage>
        <taxon>Eukaryota</taxon>
        <taxon>Sar</taxon>
        <taxon>Stramenopiles</taxon>
        <taxon>Ochrophyta</taxon>
        <taxon>Bacillariophyta</taxon>
        <taxon>Coscinodiscophyceae</taxon>
        <taxon>Thalassiosirophycidae</taxon>
        <taxon>Stephanodiscales</taxon>
        <taxon>Stephanodiscaceae</taxon>
        <taxon>Discostella</taxon>
    </lineage>
</organism>
<proteinExistence type="predicted"/>
<reference evidence="7 8" key="1">
    <citation type="submission" date="2024-10" db="EMBL/GenBank/DDBJ databases">
        <title>Updated reference genomes for cyclostephanoid diatoms.</title>
        <authorList>
            <person name="Roberts W.R."/>
            <person name="Alverson A.J."/>
        </authorList>
    </citation>
    <scope>NUCLEOTIDE SEQUENCE [LARGE SCALE GENOMIC DNA]</scope>
    <source>
        <strain evidence="7 8">AJA232-27</strain>
    </source>
</reference>
<dbReference type="InterPro" id="IPR001374">
    <property type="entry name" value="R3H_dom"/>
</dbReference>
<feature type="domain" description="Helicase C-terminal" evidence="6">
    <location>
        <begin position="860"/>
        <end position="1035"/>
    </location>
</feature>
<evidence type="ECO:0000313" key="7">
    <source>
        <dbReference type="EMBL" id="KAL3759184.1"/>
    </source>
</evidence>
<evidence type="ECO:0000313" key="8">
    <source>
        <dbReference type="Proteomes" id="UP001530293"/>
    </source>
</evidence>
<dbReference type="PROSITE" id="PS51194">
    <property type="entry name" value="HELICASE_CTER"/>
    <property type="match status" value="1"/>
</dbReference>
<dbReference type="InterPro" id="IPR007502">
    <property type="entry name" value="Helicase-assoc_dom"/>
</dbReference>
<feature type="domain" description="Helicase ATP-binding" evidence="5">
    <location>
        <begin position="403"/>
        <end position="621"/>
    </location>
</feature>
<dbReference type="PROSITE" id="PS51192">
    <property type="entry name" value="HELICASE_ATP_BIND_1"/>
    <property type="match status" value="1"/>
</dbReference>
<feature type="compositionally biased region" description="Gly residues" evidence="3">
    <location>
        <begin position="1"/>
        <end position="16"/>
    </location>
</feature>
<feature type="region of interest" description="Disordered" evidence="3">
    <location>
        <begin position="622"/>
        <end position="649"/>
    </location>
</feature>
<evidence type="ECO:0000259" key="5">
    <source>
        <dbReference type="PROSITE" id="PS51192"/>
    </source>
</evidence>
<dbReference type="InterPro" id="IPR027417">
    <property type="entry name" value="P-loop_NTPase"/>
</dbReference>
<evidence type="ECO:0000259" key="4">
    <source>
        <dbReference type="PROSITE" id="PS51061"/>
    </source>
</evidence>
<dbReference type="Gene3D" id="3.30.1370.50">
    <property type="entry name" value="R3H-like domain"/>
    <property type="match status" value="1"/>
</dbReference>
<feature type="region of interest" description="Disordered" evidence="3">
    <location>
        <begin position="1"/>
        <end position="137"/>
    </location>
</feature>
<dbReference type="PANTHER" id="PTHR18934:SF213">
    <property type="entry name" value="3'-5' RNA HELICASE YTHDC2"/>
    <property type="match status" value="1"/>
</dbReference>
<dbReference type="GO" id="GO:0003676">
    <property type="term" value="F:nucleic acid binding"/>
    <property type="evidence" value="ECO:0007669"/>
    <property type="project" value="UniProtKB-UniRule"/>
</dbReference>
<keyword evidence="8" id="KW-1185">Reference proteome</keyword>
<dbReference type="SMART" id="SM00490">
    <property type="entry name" value="HELICc"/>
    <property type="match status" value="1"/>
</dbReference>